<dbReference type="EMBL" id="AP014809">
    <property type="protein sequence ID" value="BAU91532.1"/>
    <property type="molecule type" value="Genomic_DNA"/>
</dbReference>
<evidence type="ECO:0000313" key="3">
    <source>
        <dbReference type="Proteomes" id="UP000218288"/>
    </source>
</evidence>
<dbReference type="PROSITE" id="PS51725">
    <property type="entry name" value="ABM"/>
    <property type="match status" value="1"/>
</dbReference>
<keyword evidence="2" id="KW-0560">Oxidoreductase</keyword>
<dbReference type="InterPro" id="IPR011008">
    <property type="entry name" value="Dimeric_a/b-barrel"/>
</dbReference>
<evidence type="ECO:0000259" key="1">
    <source>
        <dbReference type="PROSITE" id="PS51725"/>
    </source>
</evidence>
<feature type="domain" description="ABM" evidence="1">
    <location>
        <begin position="2"/>
        <end position="94"/>
    </location>
</feature>
<dbReference type="Gene3D" id="3.30.70.100">
    <property type="match status" value="1"/>
</dbReference>
<organism evidence="2 3">
    <name type="scientific">Methylorubrum populi</name>
    <dbReference type="NCBI Taxonomy" id="223967"/>
    <lineage>
        <taxon>Bacteria</taxon>
        <taxon>Pseudomonadati</taxon>
        <taxon>Pseudomonadota</taxon>
        <taxon>Alphaproteobacteria</taxon>
        <taxon>Hyphomicrobiales</taxon>
        <taxon>Methylobacteriaceae</taxon>
        <taxon>Methylorubrum</taxon>
    </lineage>
</organism>
<reference evidence="2 3" key="1">
    <citation type="journal article" date="2016" name="Genome Announc.">
        <title>Complete Genome Sequence of Methylobacterium populi P-1M, Isolated from Pink-Pigmented Household Biofilm.</title>
        <authorList>
            <person name="Morohoshi T."/>
            <person name="Ikeda T."/>
        </authorList>
    </citation>
    <scope>NUCLEOTIDE SEQUENCE [LARGE SCALE GENOMIC DNA]</scope>
    <source>
        <strain evidence="2 3">P-1M</strain>
    </source>
</reference>
<dbReference type="OrthoDB" id="9798157at2"/>
<sequence length="99" mass="11189">MILEIAQIDVKPGSEGAFETNIARAAEIFRAAAGCRSFAVRRSVEKPQRYRLLIEWDTLEAHTQDFTGSEAWKTYRAMVADTFASPPQVEHTELTLRAF</sequence>
<dbReference type="RefSeq" id="WP_096485623.1">
    <property type="nucleotide sequence ID" value="NZ_AP014809.1"/>
</dbReference>
<protein>
    <submittedName>
        <fullName evidence="2">Antibiotic biosynthesis monooxygenase</fullName>
    </submittedName>
</protein>
<dbReference type="AlphaFoldDB" id="A0A169R4W9"/>
<gene>
    <name evidence="2" type="ORF">MPPM_2927</name>
</gene>
<keyword evidence="2" id="KW-0503">Monooxygenase</keyword>
<dbReference type="SUPFAM" id="SSF54909">
    <property type="entry name" value="Dimeric alpha+beta barrel"/>
    <property type="match status" value="1"/>
</dbReference>
<accession>A0A169R4W9</accession>
<dbReference type="InterPro" id="IPR007138">
    <property type="entry name" value="ABM_dom"/>
</dbReference>
<proteinExistence type="predicted"/>
<name>A0A169R4W9_9HYPH</name>
<dbReference type="Proteomes" id="UP000218288">
    <property type="component" value="Chromosome"/>
</dbReference>
<dbReference type="Pfam" id="PF03992">
    <property type="entry name" value="ABM"/>
    <property type="match status" value="1"/>
</dbReference>
<dbReference type="GO" id="GO:0004497">
    <property type="term" value="F:monooxygenase activity"/>
    <property type="evidence" value="ECO:0007669"/>
    <property type="project" value="UniProtKB-KW"/>
</dbReference>
<evidence type="ECO:0000313" key="2">
    <source>
        <dbReference type="EMBL" id="BAU91532.1"/>
    </source>
</evidence>